<accession>A0AAW1N772</accession>
<evidence type="ECO:0000313" key="2">
    <source>
        <dbReference type="Proteomes" id="UP001458880"/>
    </source>
</evidence>
<dbReference type="Proteomes" id="UP001458880">
    <property type="component" value="Unassembled WGS sequence"/>
</dbReference>
<protein>
    <submittedName>
        <fullName evidence="1">Uncharacterized protein</fullName>
    </submittedName>
</protein>
<dbReference type="EMBL" id="JASPKY010000012">
    <property type="protein sequence ID" value="KAK9753592.1"/>
    <property type="molecule type" value="Genomic_DNA"/>
</dbReference>
<reference evidence="1 2" key="1">
    <citation type="journal article" date="2024" name="BMC Genomics">
        <title>De novo assembly and annotation of Popillia japonica's genome with initial clues to its potential as an invasive pest.</title>
        <authorList>
            <person name="Cucini C."/>
            <person name="Boschi S."/>
            <person name="Funari R."/>
            <person name="Cardaioli E."/>
            <person name="Iannotti N."/>
            <person name="Marturano G."/>
            <person name="Paoli F."/>
            <person name="Bruttini M."/>
            <person name="Carapelli A."/>
            <person name="Frati F."/>
            <person name="Nardi F."/>
        </authorList>
    </citation>
    <scope>NUCLEOTIDE SEQUENCE [LARGE SCALE GENOMIC DNA]</scope>
    <source>
        <strain evidence="1">DMR45628</strain>
    </source>
</reference>
<dbReference type="AlphaFoldDB" id="A0AAW1N772"/>
<comment type="caution">
    <text evidence="1">The sequence shown here is derived from an EMBL/GenBank/DDBJ whole genome shotgun (WGS) entry which is preliminary data.</text>
</comment>
<proteinExistence type="predicted"/>
<name>A0AAW1N772_POPJA</name>
<evidence type="ECO:0000313" key="1">
    <source>
        <dbReference type="EMBL" id="KAK9753592.1"/>
    </source>
</evidence>
<organism evidence="1 2">
    <name type="scientific">Popillia japonica</name>
    <name type="common">Japanese beetle</name>
    <dbReference type="NCBI Taxonomy" id="7064"/>
    <lineage>
        <taxon>Eukaryota</taxon>
        <taxon>Metazoa</taxon>
        <taxon>Ecdysozoa</taxon>
        <taxon>Arthropoda</taxon>
        <taxon>Hexapoda</taxon>
        <taxon>Insecta</taxon>
        <taxon>Pterygota</taxon>
        <taxon>Neoptera</taxon>
        <taxon>Endopterygota</taxon>
        <taxon>Coleoptera</taxon>
        <taxon>Polyphaga</taxon>
        <taxon>Scarabaeiformia</taxon>
        <taxon>Scarabaeidae</taxon>
        <taxon>Rutelinae</taxon>
        <taxon>Popillia</taxon>
    </lineage>
</organism>
<sequence length="66" mass="7753">MSPVGRWYICYTEVWSTVSVQEQYIDLSKSSFPIVNDLKAPYAGGNKALRKQHLWRHANQELTRHF</sequence>
<gene>
    <name evidence="1" type="ORF">QE152_g1917</name>
</gene>
<keyword evidence="2" id="KW-1185">Reference proteome</keyword>